<comment type="caution">
    <text evidence="2">The sequence shown here is derived from an EMBL/GenBank/DDBJ whole genome shotgun (WGS) entry which is preliminary data.</text>
</comment>
<evidence type="ECO:0000313" key="3">
    <source>
        <dbReference type="Proteomes" id="UP000240400"/>
    </source>
</evidence>
<dbReference type="SUPFAM" id="SSF56042">
    <property type="entry name" value="PurM C-terminal domain-like"/>
    <property type="match status" value="1"/>
</dbReference>
<dbReference type="EMBL" id="PZHR01000352">
    <property type="protein sequence ID" value="PTK52437.1"/>
    <property type="molecule type" value="Genomic_DNA"/>
</dbReference>
<accession>A0A2T4S6J3</accession>
<gene>
    <name evidence="2" type="ORF">BUZ61_14665</name>
</gene>
<dbReference type="PANTHER" id="PTHR43555">
    <property type="entry name" value="PHOSPHORIBOSYLFORMYLGLYCINAMIDINE SYNTHASE SUBUNIT PURL"/>
    <property type="match status" value="1"/>
</dbReference>
<dbReference type="InterPro" id="IPR010074">
    <property type="entry name" value="PRibForGlyAmidine_synth_PurL"/>
</dbReference>
<proteinExistence type="predicted"/>
<feature type="domain" description="PurM-like C-terminal" evidence="1">
    <location>
        <begin position="1"/>
        <end position="69"/>
    </location>
</feature>
<dbReference type="Proteomes" id="UP000240400">
    <property type="component" value="Unassembled WGS sequence"/>
</dbReference>
<dbReference type="Pfam" id="PF02769">
    <property type="entry name" value="AIRS_C"/>
    <property type="match status" value="1"/>
</dbReference>
<sequence length="99" mass="10484">VGKGGLLISLARISAHYGLGVDATLDVTDAQLFSESQGRYIVAVKAGQSLDIPNAQEIGTITEDDKFKVTNGQTTVEENVSTLNEIWEGAIPQCMTSAD</sequence>
<dbReference type="AlphaFoldDB" id="A0A2T4S6J3"/>
<dbReference type="InterPro" id="IPR036676">
    <property type="entry name" value="PurM-like_C_sf"/>
</dbReference>
<name>A0A2T4S6J3_9STAP</name>
<evidence type="ECO:0000259" key="1">
    <source>
        <dbReference type="Pfam" id="PF02769"/>
    </source>
</evidence>
<dbReference type="Gene3D" id="3.90.650.10">
    <property type="entry name" value="PurM-like C-terminal domain"/>
    <property type="match status" value="1"/>
</dbReference>
<organism evidence="2 3">
    <name type="scientific">Staphylococcus nepalensis</name>
    <dbReference type="NCBI Taxonomy" id="214473"/>
    <lineage>
        <taxon>Bacteria</taxon>
        <taxon>Bacillati</taxon>
        <taxon>Bacillota</taxon>
        <taxon>Bacilli</taxon>
        <taxon>Bacillales</taxon>
        <taxon>Staphylococcaceae</taxon>
        <taxon>Staphylococcus</taxon>
    </lineage>
</organism>
<dbReference type="GO" id="GO:0004642">
    <property type="term" value="F:phosphoribosylformylglycinamidine synthase activity"/>
    <property type="evidence" value="ECO:0007669"/>
    <property type="project" value="InterPro"/>
</dbReference>
<dbReference type="PANTHER" id="PTHR43555:SF1">
    <property type="entry name" value="PHOSPHORIBOSYLFORMYLGLYCINAMIDINE SYNTHASE SUBUNIT PURL"/>
    <property type="match status" value="1"/>
</dbReference>
<dbReference type="RefSeq" id="WP_241966514.1">
    <property type="nucleotide sequence ID" value="NZ_PZHR01000352.1"/>
</dbReference>
<reference evidence="2 3" key="1">
    <citation type="journal article" date="2016" name="Front. Microbiol.">
        <title>Comprehensive Phylogenetic Analysis of Bovine Non-aureus Staphylococci Species Based on Whole-Genome Sequencing.</title>
        <authorList>
            <person name="Naushad S."/>
            <person name="Barkema H.W."/>
            <person name="Luby C."/>
            <person name="Condas L.A."/>
            <person name="Nobrega D.B."/>
            <person name="Carson D.A."/>
            <person name="De Buck J."/>
        </authorList>
    </citation>
    <scope>NUCLEOTIDE SEQUENCE [LARGE SCALE GENOMIC DNA]</scope>
    <source>
        <strain evidence="2 3">SNUC 4337</strain>
    </source>
</reference>
<dbReference type="InterPro" id="IPR010918">
    <property type="entry name" value="PurM-like_C_dom"/>
</dbReference>
<evidence type="ECO:0000313" key="2">
    <source>
        <dbReference type="EMBL" id="PTK52437.1"/>
    </source>
</evidence>
<protein>
    <submittedName>
        <fullName evidence="2">Phosphoribosylformylglycinamidine synthase II</fullName>
    </submittedName>
</protein>
<dbReference type="GO" id="GO:0006189">
    <property type="term" value="P:'de novo' IMP biosynthetic process"/>
    <property type="evidence" value="ECO:0007669"/>
    <property type="project" value="InterPro"/>
</dbReference>
<feature type="non-terminal residue" evidence="2">
    <location>
        <position position="1"/>
    </location>
</feature>